<accession>S7ML90</accession>
<gene>
    <name evidence="1" type="ORF">D623_10005477</name>
</gene>
<evidence type="ECO:0000313" key="2">
    <source>
        <dbReference type="Proteomes" id="UP000052978"/>
    </source>
</evidence>
<dbReference type="AlphaFoldDB" id="S7ML90"/>
<evidence type="ECO:0000313" key="1">
    <source>
        <dbReference type="EMBL" id="EPQ04949.1"/>
    </source>
</evidence>
<protein>
    <submittedName>
        <fullName evidence="1">Uncharacterized protein</fullName>
    </submittedName>
</protein>
<sequence length="92" mass="10410">MSECHWGCFRGIEGGTLTVQAPLILGFPSGQFRERTPPPPLGCFLLLYVPLHLVISPSASGISMREVFLEDLPTLFWVNRRRCRKPLLFPEL</sequence>
<name>S7ML90_MYOBR</name>
<organism evidence="1 2">
    <name type="scientific">Myotis brandtii</name>
    <name type="common">Brandt's bat</name>
    <dbReference type="NCBI Taxonomy" id="109478"/>
    <lineage>
        <taxon>Eukaryota</taxon>
        <taxon>Metazoa</taxon>
        <taxon>Chordata</taxon>
        <taxon>Craniata</taxon>
        <taxon>Vertebrata</taxon>
        <taxon>Euteleostomi</taxon>
        <taxon>Mammalia</taxon>
        <taxon>Eutheria</taxon>
        <taxon>Laurasiatheria</taxon>
        <taxon>Chiroptera</taxon>
        <taxon>Yangochiroptera</taxon>
        <taxon>Vespertilionidae</taxon>
        <taxon>Myotis</taxon>
    </lineage>
</organism>
<keyword evidence="2" id="KW-1185">Reference proteome</keyword>
<proteinExistence type="predicted"/>
<dbReference type="EMBL" id="KE161692">
    <property type="protein sequence ID" value="EPQ04949.1"/>
    <property type="molecule type" value="Genomic_DNA"/>
</dbReference>
<dbReference type="Proteomes" id="UP000052978">
    <property type="component" value="Unassembled WGS sequence"/>
</dbReference>
<reference evidence="1 2" key="1">
    <citation type="journal article" date="2013" name="Nat. Commun.">
        <title>Genome analysis reveals insights into physiology and longevity of the Brandt's bat Myotis brandtii.</title>
        <authorList>
            <person name="Seim I."/>
            <person name="Fang X."/>
            <person name="Xiong Z."/>
            <person name="Lobanov A.V."/>
            <person name="Huang Z."/>
            <person name="Ma S."/>
            <person name="Feng Y."/>
            <person name="Turanov A.A."/>
            <person name="Zhu Y."/>
            <person name="Lenz T.L."/>
            <person name="Gerashchenko M.V."/>
            <person name="Fan D."/>
            <person name="Hee Yim S."/>
            <person name="Yao X."/>
            <person name="Jordan D."/>
            <person name="Xiong Y."/>
            <person name="Ma Y."/>
            <person name="Lyapunov A.N."/>
            <person name="Chen G."/>
            <person name="Kulakova O.I."/>
            <person name="Sun Y."/>
            <person name="Lee S.G."/>
            <person name="Bronson R.T."/>
            <person name="Moskalev A.A."/>
            <person name="Sunyaev S.R."/>
            <person name="Zhang G."/>
            <person name="Krogh A."/>
            <person name="Wang J."/>
            <person name="Gladyshev V.N."/>
        </authorList>
    </citation>
    <scope>NUCLEOTIDE SEQUENCE [LARGE SCALE GENOMIC DNA]</scope>
</reference>